<keyword evidence="3" id="KW-1185">Reference proteome</keyword>
<organism evidence="2 3">
    <name type="scientific">Strigamia maritima</name>
    <name type="common">European centipede</name>
    <name type="synonym">Geophilus maritimus</name>
    <dbReference type="NCBI Taxonomy" id="126957"/>
    <lineage>
        <taxon>Eukaryota</taxon>
        <taxon>Metazoa</taxon>
        <taxon>Ecdysozoa</taxon>
        <taxon>Arthropoda</taxon>
        <taxon>Myriapoda</taxon>
        <taxon>Chilopoda</taxon>
        <taxon>Pleurostigmophora</taxon>
        <taxon>Geophilomorpha</taxon>
        <taxon>Linotaeniidae</taxon>
        <taxon>Strigamia</taxon>
    </lineage>
</organism>
<sequence length="131" mass="14908">MRIRCNLKTFIQLEKKPNHDPRNSIKLPSMQDNLQQQQQQPNPSENIGKLQNCTVEPVEHSAASTTIARPQTATRYSQLHNWLFKTCEYYSATCPSNANSLSLNGCAALTKFGFCTVSFIRIKACERWSRS</sequence>
<dbReference type="AlphaFoldDB" id="T1IKZ3"/>
<feature type="region of interest" description="Disordered" evidence="1">
    <location>
        <begin position="16"/>
        <end position="51"/>
    </location>
</feature>
<accession>T1IKZ3</accession>
<dbReference type="HOGENOM" id="CLU_1930170_0_0_1"/>
<proteinExistence type="predicted"/>
<name>T1IKZ3_STRMM</name>
<feature type="compositionally biased region" description="Polar residues" evidence="1">
    <location>
        <begin position="41"/>
        <end position="51"/>
    </location>
</feature>
<dbReference type="EnsemblMetazoa" id="SMAR001608-RA">
    <property type="protein sequence ID" value="SMAR001608-PA"/>
    <property type="gene ID" value="SMAR001608"/>
</dbReference>
<reference evidence="3" key="1">
    <citation type="submission" date="2011-05" db="EMBL/GenBank/DDBJ databases">
        <authorList>
            <person name="Richards S.R."/>
            <person name="Qu J."/>
            <person name="Jiang H."/>
            <person name="Jhangiani S.N."/>
            <person name="Agravi P."/>
            <person name="Goodspeed R."/>
            <person name="Gross S."/>
            <person name="Mandapat C."/>
            <person name="Jackson L."/>
            <person name="Mathew T."/>
            <person name="Pu L."/>
            <person name="Thornton R."/>
            <person name="Saada N."/>
            <person name="Wilczek-Boney K.B."/>
            <person name="Lee S."/>
            <person name="Kovar C."/>
            <person name="Wu Y."/>
            <person name="Scherer S.E."/>
            <person name="Worley K.C."/>
            <person name="Muzny D.M."/>
            <person name="Gibbs R."/>
        </authorList>
    </citation>
    <scope>NUCLEOTIDE SEQUENCE</scope>
    <source>
        <strain evidence="3">Brora</strain>
    </source>
</reference>
<evidence type="ECO:0000313" key="2">
    <source>
        <dbReference type="EnsemblMetazoa" id="SMAR001608-PA"/>
    </source>
</evidence>
<dbReference type="Proteomes" id="UP000014500">
    <property type="component" value="Unassembled WGS sequence"/>
</dbReference>
<dbReference type="EMBL" id="JH430667">
    <property type="status" value="NOT_ANNOTATED_CDS"/>
    <property type="molecule type" value="Genomic_DNA"/>
</dbReference>
<protein>
    <submittedName>
        <fullName evidence="2">Uncharacterized protein</fullName>
    </submittedName>
</protein>
<evidence type="ECO:0000256" key="1">
    <source>
        <dbReference type="SAM" id="MobiDB-lite"/>
    </source>
</evidence>
<evidence type="ECO:0000313" key="3">
    <source>
        <dbReference type="Proteomes" id="UP000014500"/>
    </source>
</evidence>
<reference evidence="2" key="2">
    <citation type="submission" date="2015-02" db="UniProtKB">
        <authorList>
            <consortium name="EnsemblMetazoa"/>
        </authorList>
    </citation>
    <scope>IDENTIFICATION</scope>
</reference>